<dbReference type="Proteomes" id="UP000780690">
    <property type="component" value="Unassembled WGS sequence"/>
</dbReference>
<dbReference type="InterPro" id="IPR037523">
    <property type="entry name" value="VOC_core"/>
</dbReference>
<evidence type="ECO:0000313" key="4">
    <source>
        <dbReference type="Proteomes" id="UP000780690"/>
    </source>
</evidence>
<gene>
    <name evidence="3" type="ORF">F3J38_21570</name>
</gene>
<dbReference type="EMBL" id="VWXD01000009">
    <property type="protein sequence ID" value="NIF02605.1"/>
    <property type="molecule type" value="Genomic_DNA"/>
</dbReference>
<evidence type="ECO:0000313" key="3">
    <source>
        <dbReference type="EMBL" id="NIF02605.1"/>
    </source>
</evidence>
<name>A0ABX0R3I8_9GAMM</name>
<dbReference type="PANTHER" id="PTHR43048">
    <property type="entry name" value="METHYLMALONYL-COA EPIMERASE"/>
    <property type="match status" value="1"/>
</dbReference>
<dbReference type="Pfam" id="PF13669">
    <property type="entry name" value="Glyoxalase_4"/>
    <property type="match status" value="1"/>
</dbReference>
<dbReference type="PANTHER" id="PTHR43048:SF6">
    <property type="entry name" value="BLR8189 PROTEIN"/>
    <property type="match status" value="1"/>
</dbReference>
<reference evidence="3 4" key="1">
    <citation type="journal article" date="2019" name="bioRxiv">
        <title>Bacteria contribute to plant secondary compound degradation in a generalist herbivore system.</title>
        <authorList>
            <person name="Francoeur C.B."/>
            <person name="Khadempour L."/>
            <person name="Moreira-Soto R.D."/>
            <person name="Gotting K."/>
            <person name="Book A.J."/>
            <person name="Pinto-Tomas A.A."/>
            <person name="Keefover-Ring K."/>
            <person name="Currie C.R."/>
        </authorList>
    </citation>
    <scope>NUCLEOTIDE SEQUENCE [LARGE SCALE GENOMIC DNA]</scope>
    <source>
        <strain evidence="3 4">Acro-805</strain>
    </source>
</reference>
<feature type="domain" description="VOC" evidence="2">
    <location>
        <begin position="4"/>
        <end position="154"/>
    </location>
</feature>
<comment type="caution">
    <text evidence="3">The sequence shown here is derived from an EMBL/GenBank/DDBJ whole genome shotgun (WGS) entry which is preliminary data.</text>
</comment>
<dbReference type="PROSITE" id="PS51819">
    <property type="entry name" value="VOC"/>
    <property type="match status" value="1"/>
</dbReference>
<dbReference type="InterPro" id="IPR051785">
    <property type="entry name" value="MMCE/EMCE_epimerase"/>
</dbReference>
<dbReference type="InterPro" id="IPR029068">
    <property type="entry name" value="Glyas_Bleomycin-R_OHBP_Dase"/>
</dbReference>
<organism evidence="3 4">
    <name type="scientific">Candidatus Pantoea formicae</name>
    <dbReference type="NCBI Taxonomy" id="2608355"/>
    <lineage>
        <taxon>Bacteria</taxon>
        <taxon>Pseudomonadati</taxon>
        <taxon>Pseudomonadota</taxon>
        <taxon>Gammaproteobacteria</taxon>
        <taxon>Enterobacterales</taxon>
        <taxon>Erwiniaceae</taxon>
        <taxon>Pantoea</taxon>
    </lineage>
</organism>
<accession>A0ABX0R3I8</accession>
<protein>
    <submittedName>
        <fullName evidence="3">Bleomycin resistance protein</fullName>
    </submittedName>
</protein>
<keyword evidence="4" id="KW-1185">Reference proteome</keyword>
<dbReference type="Gene3D" id="3.10.180.10">
    <property type="entry name" value="2,3-Dihydroxybiphenyl 1,2-Dioxygenase, domain 1"/>
    <property type="match status" value="1"/>
</dbReference>
<sequence>MIRGIEHIGITVSDLKQAEHFFIGALDASVLYRIVPPAEEDKFVPGKKMSPLNGFPAELRLTGLSMLRLNNGCNVELFQTEPTAKDRSAHPGLPGINHFSVYVDDIYQTAERMRAHGAEMLEGPSDCFAQEEGKGNQTWFGITPFGVLIELITLPSGIRYDSEATQQRWIPEA</sequence>
<keyword evidence="1" id="KW-0479">Metal-binding</keyword>
<dbReference type="SUPFAM" id="SSF54593">
    <property type="entry name" value="Glyoxalase/Bleomycin resistance protein/Dihydroxybiphenyl dioxygenase"/>
    <property type="match status" value="1"/>
</dbReference>
<dbReference type="RefSeq" id="WP_167141782.1">
    <property type="nucleotide sequence ID" value="NZ_VWXD01000009.1"/>
</dbReference>
<evidence type="ECO:0000259" key="2">
    <source>
        <dbReference type="PROSITE" id="PS51819"/>
    </source>
</evidence>
<proteinExistence type="predicted"/>
<evidence type="ECO:0000256" key="1">
    <source>
        <dbReference type="ARBA" id="ARBA00022723"/>
    </source>
</evidence>